<evidence type="ECO:0000313" key="3">
    <source>
        <dbReference type="Proteomes" id="UP000499080"/>
    </source>
</evidence>
<reference evidence="2 3" key="1">
    <citation type="journal article" date="2019" name="Sci. Rep.">
        <title>Orb-weaving spider Araneus ventricosus genome elucidates the spidroin gene catalogue.</title>
        <authorList>
            <person name="Kono N."/>
            <person name="Nakamura H."/>
            <person name="Ohtoshi R."/>
            <person name="Moran D.A.P."/>
            <person name="Shinohara A."/>
            <person name="Yoshida Y."/>
            <person name="Fujiwara M."/>
            <person name="Mori M."/>
            <person name="Tomita M."/>
            <person name="Arakawa K."/>
        </authorList>
    </citation>
    <scope>NUCLEOTIDE SEQUENCE [LARGE SCALE GENOMIC DNA]</scope>
</reference>
<sequence>MKTSSISPDIFLTNGELESERRISILAESHHSSICANIRGVVLMLRHSFPDTCRITSESRRSLLPPPHTAHRRNSKHNNIQEEPARLMDFCGEKCDSILKCAST</sequence>
<feature type="region of interest" description="Disordered" evidence="1">
    <location>
        <begin position="60"/>
        <end position="81"/>
    </location>
</feature>
<dbReference type="AlphaFoldDB" id="A0A4Y2DA09"/>
<evidence type="ECO:0000256" key="1">
    <source>
        <dbReference type="SAM" id="MobiDB-lite"/>
    </source>
</evidence>
<accession>A0A4Y2DA09</accession>
<dbReference type="EMBL" id="BGPR01000331">
    <property type="protein sequence ID" value="GBM13642.1"/>
    <property type="molecule type" value="Genomic_DNA"/>
</dbReference>
<evidence type="ECO:0000313" key="2">
    <source>
        <dbReference type="EMBL" id="GBM13642.1"/>
    </source>
</evidence>
<proteinExistence type="predicted"/>
<protein>
    <submittedName>
        <fullName evidence="2">Uncharacterized protein</fullName>
    </submittedName>
</protein>
<organism evidence="2 3">
    <name type="scientific">Araneus ventricosus</name>
    <name type="common">Orbweaver spider</name>
    <name type="synonym">Epeira ventricosa</name>
    <dbReference type="NCBI Taxonomy" id="182803"/>
    <lineage>
        <taxon>Eukaryota</taxon>
        <taxon>Metazoa</taxon>
        <taxon>Ecdysozoa</taxon>
        <taxon>Arthropoda</taxon>
        <taxon>Chelicerata</taxon>
        <taxon>Arachnida</taxon>
        <taxon>Araneae</taxon>
        <taxon>Araneomorphae</taxon>
        <taxon>Entelegynae</taxon>
        <taxon>Araneoidea</taxon>
        <taxon>Araneidae</taxon>
        <taxon>Araneus</taxon>
    </lineage>
</organism>
<comment type="caution">
    <text evidence="2">The sequence shown here is derived from an EMBL/GenBank/DDBJ whole genome shotgun (WGS) entry which is preliminary data.</text>
</comment>
<gene>
    <name evidence="2" type="ORF">AVEN_229604_1</name>
</gene>
<dbReference type="Proteomes" id="UP000499080">
    <property type="component" value="Unassembled WGS sequence"/>
</dbReference>
<keyword evidence="3" id="KW-1185">Reference proteome</keyword>
<name>A0A4Y2DA09_ARAVE</name>